<reference evidence="5" key="1">
    <citation type="submission" date="2023-07" db="EMBL/GenBank/DDBJ databases">
        <authorList>
            <consortium name="AG Swart"/>
            <person name="Singh M."/>
            <person name="Singh A."/>
            <person name="Seah K."/>
            <person name="Emmerich C."/>
        </authorList>
    </citation>
    <scope>NUCLEOTIDE SEQUENCE</scope>
    <source>
        <strain evidence="5">DP1</strain>
    </source>
</reference>
<evidence type="ECO:0000256" key="4">
    <source>
        <dbReference type="ARBA" id="ARBA00023242"/>
    </source>
</evidence>
<dbReference type="GO" id="GO:0000177">
    <property type="term" value="C:cytoplasmic exosome (RNase complex)"/>
    <property type="evidence" value="ECO:0007669"/>
    <property type="project" value="TreeGrafter"/>
</dbReference>
<name>A0AAD1XVF0_EUPCR</name>
<dbReference type="AlphaFoldDB" id="A0AAD1XVF0"/>
<dbReference type="GO" id="GO:0071051">
    <property type="term" value="P:poly(A)-dependent snoRNA 3'-end processing"/>
    <property type="evidence" value="ECO:0007669"/>
    <property type="project" value="TreeGrafter"/>
</dbReference>
<evidence type="ECO:0000256" key="2">
    <source>
        <dbReference type="ARBA" id="ARBA00022552"/>
    </source>
</evidence>
<dbReference type="GO" id="GO:0071028">
    <property type="term" value="P:nuclear mRNA surveillance"/>
    <property type="evidence" value="ECO:0007669"/>
    <property type="project" value="TreeGrafter"/>
</dbReference>
<comment type="caution">
    <text evidence="5">The sequence shown here is derived from an EMBL/GenBank/DDBJ whole genome shotgun (WGS) entry which is preliminary data.</text>
</comment>
<keyword evidence="3" id="KW-0271">Exosome</keyword>
<organism evidence="5 6">
    <name type="scientific">Euplotes crassus</name>
    <dbReference type="NCBI Taxonomy" id="5936"/>
    <lineage>
        <taxon>Eukaryota</taxon>
        <taxon>Sar</taxon>
        <taxon>Alveolata</taxon>
        <taxon>Ciliophora</taxon>
        <taxon>Intramacronucleata</taxon>
        <taxon>Spirotrichea</taxon>
        <taxon>Hypotrichia</taxon>
        <taxon>Euplotida</taxon>
        <taxon>Euplotidae</taxon>
        <taxon>Moneuplotes</taxon>
    </lineage>
</organism>
<keyword evidence="2" id="KW-0698">rRNA processing</keyword>
<proteinExistence type="predicted"/>
<dbReference type="Gene3D" id="3.30.230.70">
    <property type="entry name" value="GHMP Kinase, N-terminal domain"/>
    <property type="match status" value="1"/>
</dbReference>
<keyword evidence="6" id="KW-1185">Reference proteome</keyword>
<gene>
    <name evidence="5" type="ORF">ECRASSUSDP1_LOCUS20655</name>
</gene>
<dbReference type="PANTHER" id="PTHR11953">
    <property type="entry name" value="EXOSOME COMPLEX COMPONENT"/>
    <property type="match status" value="1"/>
</dbReference>
<dbReference type="PANTHER" id="PTHR11953:SF1">
    <property type="entry name" value="EXOSOME COMPLEX COMPONENT RRP46"/>
    <property type="match status" value="1"/>
</dbReference>
<dbReference type="GO" id="GO:0000176">
    <property type="term" value="C:nuclear exosome (RNase complex)"/>
    <property type="evidence" value="ECO:0007669"/>
    <property type="project" value="TreeGrafter"/>
</dbReference>
<protein>
    <submittedName>
        <fullName evidence="5">Uncharacterized protein</fullName>
    </submittedName>
</protein>
<dbReference type="GO" id="GO:0006364">
    <property type="term" value="P:rRNA processing"/>
    <property type="evidence" value="ECO:0007669"/>
    <property type="project" value="UniProtKB-KW"/>
</dbReference>
<dbReference type="GO" id="GO:0005730">
    <property type="term" value="C:nucleolus"/>
    <property type="evidence" value="ECO:0007669"/>
    <property type="project" value="TreeGrafter"/>
</dbReference>
<dbReference type="GO" id="GO:0003723">
    <property type="term" value="F:RNA binding"/>
    <property type="evidence" value="ECO:0007669"/>
    <property type="project" value="TreeGrafter"/>
</dbReference>
<dbReference type="GO" id="GO:0016075">
    <property type="term" value="P:rRNA catabolic process"/>
    <property type="evidence" value="ECO:0007669"/>
    <property type="project" value="TreeGrafter"/>
</dbReference>
<dbReference type="EMBL" id="CAMPGE010021069">
    <property type="protein sequence ID" value="CAI2379246.1"/>
    <property type="molecule type" value="Genomic_DNA"/>
</dbReference>
<comment type="subcellular location">
    <subcellularLocation>
        <location evidence="1">Nucleus</location>
    </subcellularLocation>
</comment>
<sequence>MIDIPIAEKPCDSTGTASKTIYKSNDDIYLGGHTAQIEYKKNDVFLLSTIYGPHICTQFFKKDSERCVIDVKCKFPASSRDDPIEEELQNQLKNLLEGCIKGKNYPGCIITVIIDICSVHSELAKLSLLSHCFNSVMYCFNRAGVALKVNSFALTYSIQEKEEDSEFIVHPTDSEIEEADSVLTIITNPFDKADNILEIIPHKGFFDFAIICSDTFIKSSVKEQCKKYTASSLLQALE</sequence>
<evidence type="ECO:0000256" key="1">
    <source>
        <dbReference type="ARBA" id="ARBA00004123"/>
    </source>
</evidence>
<keyword evidence="4" id="KW-0539">Nucleus</keyword>
<accession>A0AAD1XVF0</accession>
<dbReference type="Proteomes" id="UP001295684">
    <property type="component" value="Unassembled WGS sequence"/>
</dbReference>
<evidence type="ECO:0000256" key="3">
    <source>
        <dbReference type="ARBA" id="ARBA00022835"/>
    </source>
</evidence>
<dbReference type="InterPro" id="IPR027408">
    <property type="entry name" value="PNPase/RNase_PH_dom_sf"/>
</dbReference>
<evidence type="ECO:0000313" key="6">
    <source>
        <dbReference type="Proteomes" id="UP001295684"/>
    </source>
</evidence>
<evidence type="ECO:0000313" key="5">
    <source>
        <dbReference type="EMBL" id="CAI2379246.1"/>
    </source>
</evidence>
<dbReference type="GO" id="GO:0034475">
    <property type="term" value="P:U4 snRNA 3'-end processing"/>
    <property type="evidence" value="ECO:0007669"/>
    <property type="project" value="TreeGrafter"/>
</dbReference>
<dbReference type="InterPro" id="IPR050080">
    <property type="entry name" value="RNase_PH"/>
</dbReference>